<comment type="caution">
    <text evidence="2">The sequence shown here is derived from an EMBL/GenBank/DDBJ whole genome shotgun (WGS) entry which is preliminary data.</text>
</comment>
<evidence type="ECO:0000313" key="3">
    <source>
        <dbReference type="Proteomes" id="UP000176429"/>
    </source>
</evidence>
<dbReference type="Proteomes" id="UP000176429">
    <property type="component" value="Unassembled WGS sequence"/>
</dbReference>
<feature type="transmembrane region" description="Helical" evidence="1">
    <location>
        <begin position="158"/>
        <end position="177"/>
    </location>
</feature>
<feature type="transmembrane region" description="Helical" evidence="1">
    <location>
        <begin position="7"/>
        <end position="24"/>
    </location>
</feature>
<reference evidence="2 3" key="1">
    <citation type="journal article" date="2016" name="Nat. Commun.">
        <title>Thousands of microbial genomes shed light on interconnected biogeochemical processes in an aquifer system.</title>
        <authorList>
            <person name="Anantharaman K."/>
            <person name="Brown C.T."/>
            <person name="Hug L.A."/>
            <person name="Sharon I."/>
            <person name="Castelle C.J."/>
            <person name="Probst A.J."/>
            <person name="Thomas B.C."/>
            <person name="Singh A."/>
            <person name="Wilkins M.J."/>
            <person name="Karaoz U."/>
            <person name="Brodie E.L."/>
            <person name="Williams K.H."/>
            <person name="Hubbard S.S."/>
            <person name="Banfield J.F."/>
        </authorList>
    </citation>
    <scope>NUCLEOTIDE SEQUENCE [LARGE SCALE GENOMIC DNA]</scope>
</reference>
<dbReference type="EMBL" id="MHSH01000013">
    <property type="protein sequence ID" value="OHA42050.1"/>
    <property type="molecule type" value="Genomic_DNA"/>
</dbReference>
<keyword evidence="1" id="KW-1133">Transmembrane helix</keyword>
<name>A0A1G2P158_9BACT</name>
<feature type="transmembrane region" description="Helical" evidence="1">
    <location>
        <begin position="203"/>
        <end position="224"/>
    </location>
</feature>
<accession>A0A1G2P158</accession>
<feature type="transmembrane region" description="Helical" evidence="1">
    <location>
        <begin position="244"/>
        <end position="261"/>
    </location>
</feature>
<protein>
    <submittedName>
        <fullName evidence="2">Uncharacterized protein</fullName>
    </submittedName>
</protein>
<proteinExistence type="predicted"/>
<evidence type="ECO:0000256" key="1">
    <source>
        <dbReference type="SAM" id="Phobius"/>
    </source>
</evidence>
<dbReference type="AlphaFoldDB" id="A0A1G2P158"/>
<dbReference type="InterPro" id="IPR051790">
    <property type="entry name" value="Cytochrome_c-biogenesis_DsbD"/>
</dbReference>
<feature type="transmembrane region" description="Helical" evidence="1">
    <location>
        <begin position="44"/>
        <end position="75"/>
    </location>
</feature>
<feature type="transmembrane region" description="Helical" evidence="1">
    <location>
        <begin position="87"/>
        <end position="108"/>
    </location>
</feature>
<dbReference type="PANTHER" id="PTHR31272">
    <property type="entry name" value="CYTOCHROME C-TYPE BIOGENESIS PROTEIN HI_1454-RELATED"/>
    <property type="match status" value="1"/>
</dbReference>
<organism evidence="2 3">
    <name type="scientific">Candidatus Taylorbacteria bacterium RIFCSPLOWO2_02_FULL_46_40</name>
    <dbReference type="NCBI Taxonomy" id="1802329"/>
    <lineage>
        <taxon>Bacteria</taxon>
        <taxon>Candidatus Tayloriibacteriota</taxon>
    </lineage>
</organism>
<evidence type="ECO:0000313" key="2">
    <source>
        <dbReference type="EMBL" id="OHA42050.1"/>
    </source>
</evidence>
<gene>
    <name evidence="2" type="ORF">A3H68_02180</name>
</gene>
<dbReference type="PANTHER" id="PTHR31272:SF9">
    <property type="entry name" value="BLL1027 PROTEIN"/>
    <property type="match status" value="1"/>
</dbReference>
<keyword evidence="1" id="KW-0472">Membrane</keyword>
<sequence>MNRNKIIFFGLLAILVAAIVFVIFGNSGLLQGLTRAAGDNNKLILPIIAAAALVDSLNPCAFSVLLITIGFLVSLGTLRTSIIKIGLTYIAGLYVVYTLIGVGVLNALSFLGIPNFMGKLGAAIIIIFGLIEIIGEIYPNFPIKLKIPQSGHDKIAKLVAKASYPTALILGIVVGLYEFPCTGGPYLFVLGLLHDNTTFSTGLYYLLFYNVIFVAPLFIILLLASNKFLLSKVEGWKKNSTRSVRFYGGIAMVILGLVIFLL</sequence>
<keyword evidence="1" id="KW-0812">Transmembrane</keyword>
<feature type="transmembrane region" description="Helical" evidence="1">
    <location>
        <begin position="120"/>
        <end position="138"/>
    </location>
</feature>